<evidence type="ECO:0000256" key="5">
    <source>
        <dbReference type="ARBA" id="ARBA00022598"/>
    </source>
</evidence>
<proteinExistence type="inferred from homology"/>
<evidence type="ECO:0000256" key="1">
    <source>
        <dbReference type="ARBA" id="ARBA00001957"/>
    </source>
</evidence>
<dbReference type="NCBIfam" id="TIGR01733">
    <property type="entry name" value="AA-adenyl-dom"/>
    <property type="match status" value="3"/>
</dbReference>
<feature type="domain" description="Carrier" evidence="10">
    <location>
        <begin position="2041"/>
        <end position="2116"/>
    </location>
</feature>
<dbReference type="Gene3D" id="3.40.50.12780">
    <property type="entry name" value="N-terminal domain of ligase-like"/>
    <property type="match status" value="2"/>
</dbReference>
<dbReference type="CDD" id="cd19543">
    <property type="entry name" value="DCL_NRPS"/>
    <property type="match status" value="1"/>
</dbReference>
<dbReference type="CDD" id="cd05930">
    <property type="entry name" value="A_NRPS"/>
    <property type="match status" value="1"/>
</dbReference>
<dbReference type="InterPro" id="IPR001242">
    <property type="entry name" value="Condensation_dom"/>
</dbReference>
<dbReference type="Gene3D" id="2.30.38.10">
    <property type="entry name" value="Luciferase, Domain 3"/>
    <property type="match status" value="1"/>
</dbReference>
<evidence type="ECO:0000256" key="3">
    <source>
        <dbReference type="ARBA" id="ARBA00022450"/>
    </source>
</evidence>
<dbReference type="InterPro" id="IPR020806">
    <property type="entry name" value="PKS_PP-bd"/>
</dbReference>
<dbReference type="CDD" id="cd19534">
    <property type="entry name" value="E_NRPS"/>
    <property type="match status" value="1"/>
</dbReference>
<feature type="domain" description="Carrier" evidence="10">
    <location>
        <begin position="975"/>
        <end position="1050"/>
    </location>
</feature>
<dbReference type="PROSITE" id="PS00012">
    <property type="entry name" value="PHOSPHOPANTETHEINE"/>
    <property type="match status" value="3"/>
</dbReference>
<evidence type="ECO:0000256" key="6">
    <source>
        <dbReference type="ARBA" id="ARBA00022737"/>
    </source>
</evidence>
<dbReference type="CDD" id="cd19531">
    <property type="entry name" value="LCL_NRPS-like"/>
    <property type="match status" value="2"/>
</dbReference>
<dbReference type="PROSITE" id="PS50075">
    <property type="entry name" value="CARRIER"/>
    <property type="match status" value="3"/>
</dbReference>
<name>A0A371PFV2_9BACL</name>
<dbReference type="SMART" id="SM00823">
    <property type="entry name" value="PKS_PP"/>
    <property type="match status" value="3"/>
</dbReference>
<dbReference type="Pfam" id="PF00668">
    <property type="entry name" value="Condensation"/>
    <property type="match status" value="4"/>
</dbReference>
<dbReference type="SUPFAM" id="SSF47336">
    <property type="entry name" value="ACP-like"/>
    <property type="match status" value="3"/>
</dbReference>
<dbReference type="Gene3D" id="1.10.1200.10">
    <property type="entry name" value="ACP-like"/>
    <property type="match status" value="3"/>
</dbReference>
<dbReference type="InterPro" id="IPR025110">
    <property type="entry name" value="AMP-bd_C"/>
</dbReference>
<dbReference type="FunFam" id="3.40.50.980:FF:000002">
    <property type="entry name" value="Enterobactin synthetase component F"/>
    <property type="match status" value="1"/>
</dbReference>
<sequence>MELSRDNVKDMYHLTPMQKGIFYHYLRDRQSLAYFEQMTLSLAGSISLDRLQLSFQALVEKYDMFRTVFLHQGLEQPLQVVMHKRICGLAYEDVSHLPLPAADEYVKDYQERDRLRGFDLSSDVLIRAALIRTGESDYRLLLSHHHILMDGWCVQLVLGDLFGHYRRQRMLQPQSIERSYSFSEYIKWLGKRPVSESLDYWERTLSGYGQQATLPRRMKQEGTYRQERISLTWDREVTAALKETAMRHRVTVNHVMQALWGLLLQRYAGTDDVVFGTVVSGRPPEIEGIEQMVGLFINTIPVRMKSEPGMSFYELAASVHGQLSGSQNHHHVSLADIQQRTGSRQSLIDHLFIFQNYPLDMDALSGDPDETGFRISGMDVFEQTHYDLHVMVRAEEETSIQLTFNSNVYDPAMMVLVGEHWLHTAKQIILNPSIKVEELDLLTANDRTRLSEFQGVLSPIEPRSTVHGQVEARALLAPELTAVVQGDRRITYNELIRRASVLAAELRRQGMQPGSVAGIMMDRSIEFVISIIAALKAGGAFLPIEANLPQERIRHMLEDSGCSFVLVSNRQPESMPVLNDRTIIRVPDAGAHLVELVEWDDWKEEERSAFELFNVIYTSGTTGQPKGVMLEHRTMLNLLQSQNDLSGIDFSGKVTQYAANSFDVCYQEIFSALAAGGELHIVPDSMKKDLPSLFAMVQREEIGVLFLPSSLVKFAGQDSGVLDLLPVCIEHIVAAGEQLIVGRQLRQWLRHNGVRLHNHYGPSETHVVTMLTLEPKQDISELPPIGKPIHNTRAYIMDTDYKQRPAGVPGELWIAGDSVARGYMNRPDLTEQRFSPDPFVGGARMYRTGDLARWLPDGTLEYLGRMDDQVKIRGFRIELSEVERAVLHVEGVSAATVQAYSDASGERSLCAYYKSEAPIPVSDWRVGLSRTLLEPMIPAYFIRMDSIPVTLNGKIDKRALPKPAEHEERLVDYVPPTNETEKSLVHIWQDVLGSESIGIDDHFFDCGGHSLKAMRVISRIHQIMNRTVPISALFEHETIRKLASYMNEALQERFPASEGMNESARRGESASPSIREAPKQAYYPATSSQNRIYVLSGMQENSTVYNIPSALLLEGTVESERLSKALAALVRRHDILRTALVMQEGEPVQVIQEEAELVLEEIAGEGRSEEEHIRLFLRPFDLSQAPLVRVALVHLGQARSLLLTDMHHSIADGVSMGIWAEELMQQYDGGPERAKPRIQYKDYAIWQQEQLAGEAMQAQERYWLSQFAGELPVLELPTDKPRPPLRSFAGDRITFSSGAELGGKLKRLAEETGATLHMLLLAAYNVLLSRYTGQTDIVVGTPVAGRDAPETEGLIGMFVHTLALRNKQEPEQTFRAFVEKVKRHALEAYEHQHYPFEKLVERVQPQRDMSRHALYDVMLVVQNMELPPYRLGGLKVTPYPVEMKVAKADLTLEAWEAEGEIRFTLEYSTALFERTTMERWSGHLLQMLASAAQSPDAKLMDLEVLSEEERMLLLEGFNATEASYPREKTLHALFEEQALRTPGHIAVVHGEDKLTYTELHHRVVSLAAELREYGVTKGTLVCVLTDRSVGMIVGLLAILEAGGAYVPIDPDYPEERIRYILEDSGASLLLARSSHDLTQVLPIGMNILELREDGRSVERKACLDVDERRLSCSEDLAYVIYTSGTTGKPKGVMIEHRNVVRLLMNSGNRFDFGDTDRWTMFHSYCFDFSVWEMYGALLYGGSLHIVPKPVAQDPQAMAELLEREGITVLNQTPTAFYPLIQAMSESAARKLALRYVIFGGEALTPSRLKPWRESYPGIKLVNMYGITETTVHVTYRELEEADMEGTASPIGKPLPTLRAYVRSPENGGLAPIGTAGELYIAGEGVARGYLNRAELTAERFFPDPYRPGERMYRTGDLARWLADGTLEYRGRIDDQVKIRGHRIELGEVAAQVQREPGIRGAAVIAIRDASGQQSLCVYYEAEETMPKGAWRRSLAQKLPEYMLPGYYVRMDRIPLTSNGKVDQKALPMPEDAAEQDDVYEPPGNETEEQLCRIWRDVLGLKQIGIEDHFFELGGHSLKAMNAITRIQAVFRKTIPLQELFRKPTIRELAHYLDQVESGERKAILSAQPRPYYPQSSAQKRIFVISQLEQESFLYNIPSALMLEGAVESERLSKALVALVRRHDILRTALVMQEGEPVQVIQEDAELVLEEMDGDGRSEEEHIRLFLRPFDLSQAPLVRVALVHLGPARSLLLTDMHHSIADGVSMGIWAEELMQLYDGGPEREKPRVQYKDYAVWQQELLASEAMKAQEQYWLSQFSGELPVLELPTDKPRPLIRSFAGDRIAFGSGTELGGKLKRLAEETGATLHMLLLAAYNVLLSRYTGQTDIVVGTPAAGRDAPETEGLIGMFVHTLALRNTQEPEQTFRSFVEKVKRNTLEAYEHQQYPFEKLVEQVQPQRDMSRHALYDVMLVVQNMELPPYRLGGLKVKPYPVEMKAAKADLTLEAWEAEGEIRFALEYSTALFERTTIERWSGHLLQLLASAAQSPYAKLKDLEVLSEEERMLLLEGFNATEAPYPRGKTLHALFEEQVTRTPSRTAIVFGSERISYEELNARSSRLSWELRRQGVRRGATVGVLAERSADLIVSFLAILKAGAAYVPIDPDYPAGRIRYILENSGASLLLARSGHEAKAMLPAACRLLELHEKGENGDAIYEASSWNDDVAYLQAAAVEAVSDDTSVMTDLYEEIGDTCGPSDLAYVIYTSGTTGKPKGVMVEHRGIVNTVWWRIRSYAFGIDSAVLPLLSVAFDAFAAELFAPLLSGGKVVLLSQEQSRNQDSIQLHIRQEGITHITATPSLFEAMLHDLDLSRISLDTVVLGGEAARPGLIARFAGTGIKCYNEYGPTENSVVTTFAPIDPTSVKMSIGKPIANTRVYLLDAYDRLAPIGVIGQLCVSGAGLARGYHRLSELTEEKFGSHLYLEGERLYRTGDLARWNEKGELEFFARLDEQLKIRGHRIETGEIVQALLSYSTIRNAAVSVREEGENRILCAYYVSAELLSEEEVKRYLSSELPYYMVPAHLTRLDRIPMTPNGKVDHQALPSPNISRASSPSAADLTEEERLLISVWENVLGLEGIQTNENFFELGGDSIKAIQISSRLKTMGFKLEVRDIFLRPVIRELAGHVRASDGDMDQQAVTGEVPLTPIQHWFFRHGFAQEAHWNQSMVLRGKQGFDPDKVAAVFQRMTEHHDALRMTYSRADGKVTQWSRAADAQGYTLSICDYKGLGWQHERMEAAVNEWQASFDLVGGPLVRLGLFQTDDGDHLVIIIHHLVVDLVSWTIILDDFAAGYGGAVRGERIHFPAKTHSYRYWAKQLEQMGSGRRLARETYYWEKVDRLVKQTLGSPGELVADQLQRGESGHVSVALQAEETDLLLKKIHHAYGTVVQDILLAALGTAITHWSGSEAVAIELEGHGRELGIPDVDVSRTVGWFTAAYPVVLRGGEPHRSVPETKEMLRQVPYKGIGYGILKYLTSRGTPAEEGMGSLAPRISFNYFGQLDQDMRSDWFEPSALPMGHMIGVQNKRTHEIDLNGAVRNKQLQFQIGYDSSRYMEESIQRLAACYRSSLLAIIEHCMLQGDAAARPISDEELSMDDLTAILDVLD</sequence>
<dbReference type="InterPro" id="IPR036736">
    <property type="entry name" value="ACP-like_sf"/>
</dbReference>
<dbReference type="PANTHER" id="PTHR45527:SF1">
    <property type="entry name" value="FATTY ACID SYNTHASE"/>
    <property type="match status" value="1"/>
</dbReference>
<keyword evidence="3" id="KW-0596">Phosphopantetheine</keyword>
<comment type="similarity">
    <text evidence="2">Belongs to the ATP-dependent AMP-binding enzyme family.</text>
</comment>
<dbReference type="Proteomes" id="UP000261905">
    <property type="component" value="Unassembled WGS sequence"/>
</dbReference>
<dbReference type="FunFam" id="2.30.38.10:FF:000001">
    <property type="entry name" value="Non-ribosomal peptide synthetase PvdI"/>
    <property type="match status" value="1"/>
</dbReference>
<comment type="caution">
    <text evidence="11">The sequence shown here is derived from an EMBL/GenBank/DDBJ whole genome shotgun (WGS) entry which is preliminary data.</text>
</comment>
<organism evidence="11 12">
    <name type="scientific">Paenibacillus paeoniae</name>
    <dbReference type="NCBI Taxonomy" id="2292705"/>
    <lineage>
        <taxon>Bacteria</taxon>
        <taxon>Bacillati</taxon>
        <taxon>Bacillota</taxon>
        <taxon>Bacilli</taxon>
        <taxon>Bacillales</taxon>
        <taxon>Paenibacillaceae</taxon>
        <taxon>Paenibacillus</taxon>
    </lineage>
</organism>
<keyword evidence="12" id="KW-1185">Reference proteome</keyword>
<feature type="domain" description="Carrier" evidence="10">
    <location>
        <begin position="3107"/>
        <end position="3181"/>
    </location>
</feature>
<dbReference type="RefSeq" id="WP_116046362.1">
    <property type="nucleotide sequence ID" value="NZ_QUBQ01000002.1"/>
</dbReference>
<dbReference type="NCBIfam" id="TIGR01720">
    <property type="entry name" value="NRPS-para261"/>
    <property type="match status" value="1"/>
</dbReference>
<dbReference type="InterPro" id="IPR010071">
    <property type="entry name" value="AA_adenyl_dom"/>
</dbReference>
<dbReference type="CDD" id="cd17643">
    <property type="entry name" value="A_NRPS_Cytc1-like"/>
    <property type="match status" value="1"/>
</dbReference>
<dbReference type="InterPro" id="IPR009081">
    <property type="entry name" value="PP-bd_ACP"/>
</dbReference>
<dbReference type="InterPro" id="IPR010060">
    <property type="entry name" value="NRPS_synth"/>
</dbReference>
<dbReference type="SUPFAM" id="SSF56801">
    <property type="entry name" value="Acetyl-CoA synthetase-like"/>
    <property type="match status" value="3"/>
</dbReference>
<dbReference type="EMBL" id="QUBQ01000002">
    <property type="protein sequence ID" value="REK74755.1"/>
    <property type="molecule type" value="Genomic_DNA"/>
</dbReference>
<evidence type="ECO:0000256" key="2">
    <source>
        <dbReference type="ARBA" id="ARBA00006432"/>
    </source>
</evidence>
<dbReference type="GO" id="GO:0008610">
    <property type="term" value="P:lipid biosynthetic process"/>
    <property type="evidence" value="ECO:0007669"/>
    <property type="project" value="UniProtKB-ARBA"/>
</dbReference>
<dbReference type="Gene3D" id="3.40.50.980">
    <property type="match status" value="2"/>
</dbReference>
<dbReference type="SUPFAM" id="SSF52777">
    <property type="entry name" value="CoA-dependent acyltransferases"/>
    <property type="match status" value="8"/>
</dbReference>
<comment type="cofactor">
    <cofactor evidence="1">
        <name>pantetheine 4'-phosphate</name>
        <dbReference type="ChEBI" id="CHEBI:47942"/>
    </cofactor>
</comment>
<keyword evidence="8" id="KW-0511">Multifunctional enzyme</keyword>
<evidence type="ECO:0000259" key="10">
    <source>
        <dbReference type="PROSITE" id="PS50075"/>
    </source>
</evidence>
<protein>
    <submittedName>
        <fullName evidence="11">Amino acid adenylation domain-containing protein</fullName>
    </submittedName>
</protein>
<keyword evidence="7" id="KW-0045">Antibiotic biosynthesis</keyword>
<feature type="region of interest" description="Disordered" evidence="9">
    <location>
        <begin position="1055"/>
        <end position="1078"/>
    </location>
</feature>
<dbReference type="GO" id="GO:0043041">
    <property type="term" value="P:amino acid activation for nonribosomal peptide biosynthetic process"/>
    <property type="evidence" value="ECO:0007669"/>
    <property type="project" value="TreeGrafter"/>
</dbReference>
<dbReference type="GO" id="GO:0005829">
    <property type="term" value="C:cytosol"/>
    <property type="evidence" value="ECO:0007669"/>
    <property type="project" value="TreeGrafter"/>
</dbReference>
<dbReference type="InterPro" id="IPR000873">
    <property type="entry name" value="AMP-dep_synth/lig_dom"/>
</dbReference>
<reference evidence="11 12" key="1">
    <citation type="submission" date="2018-08" db="EMBL/GenBank/DDBJ databases">
        <title>Paenibacillus sp. M4BSY-1, whole genome shotgun sequence.</title>
        <authorList>
            <person name="Tuo L."/>
        </authorList>
    </citation>
    <scope>NUCLEOTIDE SEQUENCE [LARGE SCALE GENOMIC DNA]</scope>
    <source>
        <strain evidence="11 12">M4BSY-1</strain>
    </source>
</reference>
<dbReference type="PRINTS" id="PR00154">
    <property type="entry name" value="AMPBINDING"/>
</dbReference>
<dbReference type="NCBIfam" id="NF003417">
    <property type="entry name" value="PRK04813.1"/>
    <property type="match status" value="4"/>
</dbReference>
<dbReference type="InterPro" id="IPR006162">
    <property type="entry name" value="Ppantetheine_attach_site"/>
</dbReference>
<evidence type="ECO:0000256" key="9">
    <source>
        <dbReference type="SAM" id="MobiDB-lite"/>
    </source>
</evidence>
<dbReference type="InterPro" id="IPR042099">
    <property type="entry name" value="ANL_N_sf"/>
</dbReference>
<accession>A0A371PFV2</accession>
<evidence type="ECO:0000256" key="7">
    <source>
        <dbReference type="ARBA" id="ARBA00023194"/>
    </source>
</evidence>
<dbReference type="FunFam" id="3.30.300.30:FF:000010">
    <property type="entry name" value="Enterobactin synthetase component F"/>
    <property type="match status" value="1"/>
</dbReference>
<dbReference type="Pfam" id="PF00501">
    <property type="entry name" value="AMP-binding"/>
    <property type="match status" value="3"/>
</dbReference>
<dbReference type="PANTHER" id="PTHR45527">
    <property type="entry name" value="NONRIBOSOMAL PEPTIDE SYNTHETASE"/>
    <property type="match status" value="1"/>
</dbReference>
<keyword evidence="5" id="KW-0436">Ligase</keyword>
<dbReference type="InterPro" id="IPR020459">
    <property type="entry name" value="AMP-binding"/>
</dbReference>
<dbReference type="PROSITE" id="PS00455">
    <property type="entry name" value="AMP_BINDING"/>
    <property type="match status" value="3"/>
</dbReference>
<dbReference type="GO" id="GO:0044550">
    <property type="term" value="P:secondary metabolite biosynthetic process"/>
    <property type="evidence" value="ECO:0007669"/>
    <property type="project" value="UniProtKB-ARBA"/>
</dbReference>
<dbReference type="InterPro" id="IPR023213">
    <property type="entry name" value="CAT-like_dom_sf"/>
</dbReference>
<dbReference type="Pfam" id="PF00550">
    <property type="entry name" value="PP-binding"/>
    <property type="match status" value="3"/>
</dbReference>
<dbReference type="Gene3D" id="3.30.559.10">
    <property type="entry name" value="Chloramphenicol acetyltransferase-like domain"/>
    <property type="match status" value="4"/>
</dbReference>
<dbReference type="GO" id="GO:0016874">
    <property type="term" value="F:ligase activity"/>
    <property type="evidence" value="ECO:0007669"/>
    <property type="project" value="UniProtKB-KW"/>
</dbReference>
<dbReference type="GO" id="GO:0031177">
    <property type="term" value="F:phosphopantetheine binding"/>
    <property type="evidence" value="ECO:0007669"/>
    <property type="project" value="InterPro"/>
</dbReference>
<dbReference type="InterPro" id="IPR020845">
    <property type="entry name" value="AMP-binding_CS"/>
</dbReference>
<dbReference type="FunFam" id="1.10.1200.10:FF:000005">
    <property type="entry name" value="Nonribosomal peptide synthetase 1"/>
    <property type="match status" value="3"/>
</dbReference>
<dbReference type="GO" id="GO:0017000">
    <property type="term" value="P:antibiotic biosynthetic process"/>
    <property type="evidence" value="ECO:0007669"/>
    <property type="project" value="UniProtKB-KW"/>
</dbReference>
<dbReference type="FunFam" id="3.40.50.980:FF:000001">
    <property type="entry name" value="Non-ribosomal peptide synthetase"/>
    <property type="match status" value="1"/>
</dbReference>
<keyword evidence="6" id="KW-0677">Repeat</keyword>
<gene>
    <name evidence="11" type="ORF">DX130_13880</name>
</gene>
<evidence type="ECO:0000313" key="11">
    <source>
        <dbReference type="EMBL" id="REK74755.1"/>
    </source>
</evidence>
<dbReference type="OrthoDB" id="9765680at2"/>
<evidence type="ECO:0000256" key="4">
    <source>
        <dbReference type="ARBA" id="ARBA00022553"/>
    </source>
</evidence>
<dbReference type="Gene3D" id="3.30.559.30">
    <property type="entry name" value="Nonribosomal peptide synthetase, condensation domain"/>
    <property type="match status" value="4"/>
</dbReference>
<dbReference type="Pfam" id="PF13193">
    <property type="entry name" value="AMP-binding_C"/>
    <property type="match status" value="1"/>
</dbReference>
<dbReference type="FunFam" id="3.40.50.12780:FF:000012">
    <property type="entry name" value="Non-ribosomal peptide synthetase"/>
    <property type="match status" value="1"/>
</dbReference>
<dbReference type="InterPro" id="IPR045851">
    <property type="entry name" value="AMP-bd_C_sf"/>
</dbReference>
<dbReference type="Gene3D" id="3.30.300.30">
    <property type="match status" value="3"/>
</dbReference>
<evidence type="ECO:0000256" key="8">
    <source>
        <dbReference type="ARBA" id="ARBA00023268"/>
    </source>
</evidence>
<evidence type="ECO:0000313" key="12">
    <source>
        <dbReference type="Proteomes" id="UP000261905"/>
    </source>
</evidence>
<keyword evidence="4" id="KW-0597">Phosphoprotein</keyword>